<organism evidence="2 3">
    <name type="scientific">Magnaporthiopsis poae (strain ATCC 64411 / 73-15)</name>
    <name type="common">Kentucky bluegrass fungus</name>
    <name type="synonym">Magnaporthe poae</name>
    <dbReference type="NCBI Taxonomy" id="644358"/>
    <lineage>
        <taxon>Eukaryota</taxon>
        <taxon>Fungi</taxon>
        <taxon>Dikarya</taxon>
        <taxon>Ascomycota</taxon>
        <taxon>Pezizomycotina</taxon>
        <taxon>Sordariomycetes</taxon>
        <taxon>Sordariomycetidae</taxon>
        <taxon>Magnaporthales</taxon>
        <taxon>Magnaporthaceae</taxon>
        <taxon>Magnaporthiopsis</taxon>
    </lineage>
</organism>
<dbReference type="OMA" id="TRIAWRS"/>
<reference evidence="1" key="1">
    <citation type="submission" date="2010-05" db="EMBL/GenBank/DDBJ databases">
        <title>The Genome Sequence of Magnaporthe poae strain ATCC 64411.</title>
        <authorList>
            <consortium name="The Broad Institute Genome Sequencing Platform"/>
            <consortium name="Broad Institute Genome Sequencing Center for Infectious Disease"/>
            <person name="Ma L.-J."/>
            <person name="Dead R."/>
            <person name="Young S."/>
            <person name="Zeng Q."/>
            <person name="Koehrsen M."/>
            <person name="Alvarado L."/>
            <person name="Berlin A."/>
            <person name="Chapman S.B."/>
            <person name="Chen Z."/>
            <person name="Freedman E."/>
            <person name="Gellesch M."/>
            <person name="Goldberg J."/>
            <person name="Griggs A."/>
            <person name="Gujja S."/>
            <person name="Heilman E.R."/>
            <person name="Heiman D."/>
            <person name="Hepburn T."/>
            <person name="Howarth C."/>
            <person name="Jen D."/>
            <person name="Larson L."/>
            <person name="Mehta T."/>
            <person name="Neiman D."/>
            <person name="Pearson M."/>
            <person name="Roberts A."/>
            <person name="Saif S."/>
            <person name="Shea T."/>
            <person name="Shenoy N."/>
            <person name="Sisk P."/>
            <person name="Stolte C."/>
            <person name="Sykes S."/>
            <person name="Walk T."/>
            <person name="White J."/>
            <person name="Yandava C."/>
            <person name="Haas B."/>
            <person name="Nusbaum C."/>
            <person name="Birren B."/>
        </authorList>
    </citation>
    <scope>NUCLEOTIDE SEQUENCE</scope>
    <source>
        <strain evidence="1">ATCC 64411</strain>
    </source>
</reference>
<dbReference type="AlphaFoldDB" id="A0A0C4ECL5"/>
<evidence type="ECO:0000313" key="3">
    <source>
        <dbReference type="Proteomes" id="UP000011715"/>
    </source>
</evidence>
<reference evidence="2" key="5">
    <citation type="submission" date="2015-06" db="UniProtKB">
        <authorList>
            <consortium name="EnsemblFungi"/>
        </authorList>
    </citation>
    <scope>IDENTIFICATION</scope>
    <source>
        <strain evidence="2">ATCC 64411</strain>
    </source>
</reference>
<dbReference type="EMBL" id="GL876975">
    <property type="protein sequence ID" value="KLU90592.1"/>
    <property type="molecule type" value="Genomic_DNA"/>
</dbReference>
<accession>A0A0C4ECL5</accession>
<dbReference type="OrthoDB" id="10360574at2759"/>
<proteinExistence type="predicted"/>
<dbReference type="Proteomes" id="UP000011715">
    <property type="component" value="Unassembled WGS sequence"/>
</dbReference>
<protein>
    <submittedName>
        <fullName evidence="1 2">Uncharacterized protein</fullName>
    </submittedName>
</protein>
<dbReference type="EnsemblFungi" id="MAPG_10444T0">
    <property type="protein sequence ID" value="MAPG_10444T0"/>
    <property type="gene ID" value="MAPG_10444"/>
</dbReference>
<reference evidence="3" key="2">
    <citation type="submission" date="2010-05" db="EMBL/GenBank/DDBJ databases">
        <title>The genome sequence of Magnaporthe poae strain ATCC 64411.</title>
        <authorList>
            <person name="Ma L.-J."/>
            <person name="Dead R."/>
            <person name="Young S."/>
            <person name="Zeng Q."/>
            <person name="Koehrsen M."/>
            <person name="Alvarado L."/>
            <person name="Berlin A."/>
            <person name="Chapman S.B."/>
            <person name="Chen Z."/>
            <person name="Freedman E."/>
            <person name="Gellesch M."/>
            <person name="Goldberg J."/>
            <person name="Griggs A."/>
            <person name="Gujja S."/>
            <person name="Heilman E.R."/>
            <person name="Heiman D."/>
            <person name="Hepburn T."/>
            <person name="Howarth C."/>
            <person name="Jen D."/>
            <person name="Larson L."/>
            <person name="Mehta T."/>
            <person name="Neiman D."/>
            <person name="Pearson M."/>
            <person name="Roberts A."/>
            <person name="Saif S."/>
            <person name="Shea T."/>
            <person name="Shenoy N."/>
            <person name="Sisk P."/>
            <person name="Stolte C."/>
            <person name="Sykes S."/>
            <person name="Walk T."/>
            <person name="White J."/>
            <person name="Yandava C."/>
            <person name="Haas B."/>
            <person name="Nusbaum C."/>
            <person name="Birren B."/>
        </authorList>
    </citation>
    <scope>NUCLEOTIDE SEQUENCE [LARGE SCALE GENOMIC DNA]</scope>
    <source>
        <strain evidence="3">ATCC 64411 / 73-15</strain>
    </source>
</reference>
<dbReference type="VEuPathDB" id="FungiDB:MAPG_10444"/>
<reference evidence="2" key="4">
    <citation type="journal article" date="2015" name="G3 (Bethesda)">
        <title>Genome sequences of three phytopathogenic species of the Magnaporthaceae family of fungi.</title>
        <authorList>
            <person name="Okagaki L.H."/>
            <person name="Nunes C.C."/>
            <person name="Sailsbery J."/>
            <person name="Clay B."/>
            <person name="Brown D."/>
            <person name="John T."/>
            <person name="Oh Y."/>
            <person name="Young N."/>
            <person name="Fitzgerald M."/>
            <person name="Haas B.J."/>
            <person name="Zeng Q."/>
            <person name="Young S."/>
            <person name="Adiconis X."/>
            <person name="Fan L."/>
            <person name="Levin J.Z."/>
            <person name="Mitchell T.K."/>
            <person name="Okubara P.A."/>
            <person name="Farman M.L."/>
            <person name="Kohn L.M."/>
            <person name="Birren B."/>
            <person name="Ma L.-J."/>
            <person name="Dean R.A."/>
        </authorList>
    </citation>
    <scope>NUCLEOTIDE SEQUENCE</scope>
    <source>
        <strain evidence="2">ATCC 64411 / 73-15</strain>
    </source>
</reference>
<name>A0A0C4ECL5_MAGP6</name>
<reference evidence="1" key="3">
    <citation type="submission" date="2011-03" db="EMBL/GenBank/DDBJ databases">
        <title>Annotation of Magnaporthe poae ATCC 64411.</title>
        <authorList>
            <person name="Ma L.-J."/>
            <person name="Dead R."/>
            <person name="Young S.K."/>
            <person name="Zeng Q."/>
            <person name="Gargeya S."/>
            <person name="Fitzgerald M."/>
            <person name="Haas B."/>
            <person name="Abouelleil A."/>
            <person name="Alvarado L."/>
            <person name="Arachchi H.M."/>
            <person name="Berlin A."/>
            <person name="Brown A."/>
            <person name="Chapman S.B."/>
            <person name="Chen Z."/>
            <person name="Dunbar C."/>
            <person name="Freedman E."/>
            <person name="Gearin G."/>
            <person name="Gellesch M."/>
            <person name="Goldberg J."/>
            <person name="Griggs A."/>
            <person name="Gujja S."/>
            <person name="Heiman D."/>
            <person name="Howarth C."/>
            <person name="Larson L."/>
            <person name="Lui A."/>
            <person name="MacDonald P.J.P."/>
            <person name="Mehta T."/>
            <person name="Montmayeur A."/>
            <person name="Murphy C."/>
            <person name="Neiman D."/>
            <person name="Pearson M."/>
            <person name="Priest M."/>
            <person name="Roberts A."/>
            <person name="Saif S."/>
            <person name="Shea T."/>
            <person name="Shenoy N."/>
            <person name="Sisk P."/>
            <person name="Stolte C."/>
            <person name="Sykes S."/>
            <person name="Yandava C."/>
            <person name="Wortman J."/>
            <person name="Nusbaum C."/>
            <person name="Birren B."/>
        </authorList>
    </citation>
    <scope>NUCLEOTIDE SEQUENCE</scope>
    <source>
        <strain evidence="1">ATCC 64411</strain>
    </source>
</reference>
<keyword evidence="3" id="KW-1185">Reference proteome</keyword>
<sequence length="275" mass="31647">MENLKGAEIFARLDKVRYSDIPDTHYTGWEAAWHKDYHRGKVERDVKIPTADCPEKRAFLKKVGVNPDAHGTVRLYIKPKHSVLDSGFPAFGGYFNILEGWAVIEHVYYENQEVYGTNHPRAERIFASEWFYQFWRWLAVEDPSYTVGRRGELPLLRTVVLSQVSHEVTKQILHALSTRSEFRNEGCITADGSEAGNPGGEAARPTGLRLFRHLFGQGMGSFLVRAVTDHHMAFRNVRPVEVAWRYTTDQRRLEDPFVGGRRLDFDDVYMAVKFV</sequence>
<evidence type="ECO:0000313" key="1">
    <source>
        <dbReference type="EMBL" id="KLU90592.1"/>
    </source>
</evidence>
<dbReference type="eggNOG" id="ENOG502T6MI">
    <property type="taxonomic scope" value="Eukaryota"/>
</dbReference>
<dbReference type="EMBL" id="ADBL01002335">
    <property type="status" value="NOT_ANNOTATED_CDS"/>
    <property type="molecule type" value="Genomic_DNA"/>
</dbReference>
<gene>
    <name evidence="1" type="ORF">MAPG_10444</name>
</gene>
<evidence type="ECO:0000313" key="2">
    <source>
        <dbReference type="EnsemblFungi" id="MAPG_10444T0"/>
    </source>
</evidence>